<evidence type="ECO:0000313" key="11">
    <source>
        <dbReference type="Proteomes" id="UP001501000"/>
    </source>
</evidence>
<feature type="transmembrane region" description="Helical" evidence="7">
    <location>
        <begin position="174"/>
        <end position="194"/>
    </location>
</feature>
<feature type="compositionally biased region" description="Low complexity" evidence="8">
    <location>
        <begin position="7"/>
        <end position="32"/>
    </location>
</feature>
<evidence type="ECO:0000256" key="6">
    <source>
        <dbReference type="ARBA" id="ARBA00023136"/>
    </source>
</evidence>
<gene>
    <name evidence="10" type="ORF">GCM10022244_55500</name>
</gene>
<dbReference type="SUPFAM" id="SSF161098">
    <property type="entry name" value="MetI-like"/>
    <property type="match status" value="1"/>
</dbReference>
<keyword evidence="5 7" id="KW-1133">Transmembrane helix</keyword>
<dbReference type="PROSITE" id="PS50928">
    <property type="entry name" value="ABC_TM1"/>
    <property type="match status" value="1"/>
</dbReference>
<dbReference type="InterPro" id="IPR035906">
    <property type="entry name" value="MetI-like_sf"/>
</dbReference>
<accession>A0ABP7N941</accession>
<dbReference type="EMBL" id="BAABAJ010000030">
    <property type="protein sequence ID" value="GAA3940291.1"/>
    <property type="molecule type" value="Genomic_DNA"/>
</dbReference>
<keyword evidence="11" id="KW-1185">Reference proteome</keyword>
<keyword evidence="4 7" id="KW-0812">Transmembrane</keyword>
<evidence type="ECO:0000256" key="1">
    <source>
        <dbReference type="ARBA" id="ARBA00004651"/>
    </source>
</evidence>
<evidence type="ECO:0000256" key="2">
    <source>
        <dbReference type="ARBA" id="ARBA00022448"/>
    </source>
</evidence>
<feature type="region of interest" description="Disordered" evidence="8">
    <location>
        <begin position="1"/>
        <end position="32"/>
    </location>
</feature>
<evidence type="ECO:0000256" key="4">
    <source>
        <dbReference type="ARBA" id="ARBA00022692"/>
    </source>
</evidence>
<feature type="transmembrane region" description="Helical" evidence="7">
    <location>
        <begin position="107"/>
        <end position="126"/>
    </location>
</feature>
<evidence type="ECO:0000256" key="7">
    <source>
        <dbReference type="RuleBase" id="RU363032"/>
    </source>
</evidence>
<comment type="subcellular location">
    <subcellularLocation>
        <location evidence="1 7">Cell membrane</location>
        <topology evidence="1 7">Multi-pass membrane protein</topology>
    </subcellularLocation>
</comment>
<protein>
    <submittedName>
        <fullName evidence="10">Carbohydrate ABC transporter permease</fullName>
    </submittedName>
</protein>
<dbReference type="Proteomes" id="UP001501000">
    <property type="component" value="Unassembled WGS sequence"/>
</dbReference>
<dbReference type="CDD" id="cd06261">
    <property type="entry name" value="TM_PBP2"/>
    <property type="match status" value="1"/>
</dbReference>
<dbReference type="PANTHER" id="PTHR32243">
    <property type="entry name" value="MALTOSE TRANSPORT SYSTEM PERMEASE-RELATED"/>
    <property type="match status" value="1"/>
</dbReference>
<dbReference type="Pfam" id="PF00528">
    <property type="entry name" value="BPD_transp_1"/>
    <property type="match status" value="1"/>
</dbReference>
<feature type="transmembrane region" description="Helical" evidence="7">
    <location>
        <begin position="42"/>
        <end position="63"/>
    </location>
</feature>
<dbReference type="InterPro" id="IPR050901">
    <property type="entry name" value="BP-dep_ABC_trans_perm"/>
</dbReference>
<keyword evidence="3" id="KW-1003">Cell membrane</keyword>
<keyword evidence="2 7" id="KW-0813">Transport</keyword>
<evidence type="ECO:0000256" key="3">
    <source>
        <dbReference type="ARBA" id="ARBA00022475"/>
    </source>
</evidence>
<evidence type="ECO:0000256" key="8">
    <source>
        <dbReference type="SAM" id="MobiDB-lite"/>
    </source>
</evidence>
<evidence type="ECO:0000259" key="9">
    <source>
        <dbReference type="PROSITE" id="PS50928"/>
    </source>
</evidence>
<proteinExistence type="inferred from homology"/>
<evidence type="ECO:0000256" key="5">
    <source>
        <dbReference type="ARBA" id="ARBA00022989"/>
    </source>
</evidence>
<comment type="caution">
    <text evidence="10">The sequence shown here is derived from an EMBL/GenBank/DDBJ whole genome shotgun (WGS) entry which is preliminary data.</text>
</comment>
<name>A0ABP7N941_9ACTN</name>
<feature type="domain" description="ABC transmembrane type-1" evidence="9">
    <location>
        <begin position="103"/>
        <end position="293"/>
    </location>
</feature>
<keyword evidence="6 7" id="KW-0472">Membrane</keyword>
<feature type="transmembrane region" description="Helical" evidence="7">
    <location>
        <begin position="215"/>
        <end position="237"/>
    </location>
</feature>
<reference evidence="11" key="1">
    <citation type="journal article" date="2019" name="Int. J. Syst. Evol. Microbiol.">
        <title>The Global Catalogue of Microorganisms (GCM) 10K type strain sequencing project: providing services to taxonomists for standard genome sequencing and annotation.</title>
        <authorList>
            <consortium name="The Broad Institute Genomics Platform"/>
            <consortium name="The Broad Institute Genome Sequencing Center for Infectious Disease"/>
            <person name="Wu L."/>
            <person name="Ma J."/>
        </authorList>
    </citation>
    <scope>NUCLEOTIDE SEQUENCE [LARGE SCALE GENOMIC DNA]</scope>
    <source>
        <strain evidence="11">JCM 16956</strain>
    </source>
</reference>
<dbReference type="PANTHER" id="PTHR32243:SF18">
    <property type="entry name" value="INNER MEMBRANE ABC TRANSPORTER PERMEASE PROTEIN YCJP"/>
    <property type="match status" value="1"/>
</dbReference>
<evidence type="ECO:0000313" key="10">
    <source>
        <dbReference type="EMBL" id="GAA3940291.1"/>
    </source>
</evidence>
<dbReference type="Gene3D" id="1.10.3720.10">
    <property type="entry name" value="MetI-like"/>
    <property type="match status" value="1"/>
</dbReference>
<sequence>MSAANTSAGTAVKAPAAPGPASAQAPAPAPVRAARRPGRSKLGWNLLGLLVVLTAGFPVYWMVNTAFKPAKDAIDPDPHFFPSTFTLENFERALDIADFWGPVLRSLVVSLVVVVIGIAVGLLAALAISRFAFRGRKIVIVGILAVQMVPLVAMIIPVFLLLNDLGQYDKLTGLIITYLTFILPFTVWTLRGFIVNIPKELEEAAQVDGCTRTGAFIRVVFPLLAPGMVATSVYGFIQAWNEYLYALMLMSQQNQTATVWLGNFITKNGTEYAPMMAGSTMMAVPIVILFLLVQRKMAAGLTAGAVKG</sequence>
<feature type="transmembrane region" description="Helical" evidence="7">
    <location>
        <begin position="138"/>
        <end position="162"/>
    </location>
</feature>
<feature type="transmembrane region" description="Helical" evidence="7">
    <location>
        <begin position="272"/>
        <end position="293"/>
    </location>
</feature>
<comment type="similarity">
    <text evidence="7">Belongs to the binding-protein-dependent transport system permease family.</text>
</comment>
<organism evidence="10 11">
    <name type="scientific">Streptomyces gulbargensis</name>
    <dbReference type="NCBI Taxonomy" id="364901"/>
    <lineage>
        <taxon>Bacteria</taxon>
        <taxon>Bacillati</taxon>
        <taxon>Actinomycetota</taxon>
        <taxon>Actinomycetes</taxon>
        <taxon>Kitasatosporales</taxon>
        <taxon>Streptomycetaceae</taxon>
        <taxon>Streptomyces</taxon>
    </lineage>
</organism>
<dbReference type="InterPro" id="IPR000515">
    <property type="entry name" value="MetI-like"/>
</dbReference>